<protein>
    <recommendedName>
        <fullName evidence="1">F-box domain-containing protein</fullName>
    </recommendedName>
</protein>
<dbReference type="Gene3D" id="3.80.10.10">
    <property type="entry name" value="Ribonuclease Inhibitor"/>
    <property type="match status" value="1"/>
</dbReference>
<dbReference type="Pfam" id="PF23622">
    <property type="entry name" value="LRR_At1g61320_AtMIF1"/>
    <property type="match status" value="1"/>
</dbReference>
<keyword evidence="3" id="KW-1185">Reference proteome</keyword>
<gene>
    <name evidence="2" type="ORF">LSALG_LOCUS31469</name>
</gene>
<dbReference type="PROSITE" id="PS50181">
    <property type="entry name" value="FBOX"/>
    <property type="match status" value="1"/>
</dbReference>
<dbReference type="SUPFAM" id="SSF81383">
    <property type="entry name" value="F-box domain"/>
    <property type="match status" value="1"/>
</dbReference>
<dbReference type="Proteomes" id="UP001177003">
    <property type="component" value="Chromosome 7"/>
</dbReference>
<evidence type="ECO:0000313" key="2">
    <source>
        <dbReference type="EMBL" id="CAI9292396.1"/>
    </source>
</evidence>
<dbReference type="CDD" id="cd22160">
    <property type="entry name" value="F-box_AtFBL13-like"/>
    <property type="match status" value="1"/>
</dbReference>
<dbReference type="InterPro" id="IPR055357">
    <property type="entry name" value="LRR_At1g61320_AtMIF1"/>
</dbReference>
<accession>A0AA35ZHN0</accession>
<sequence>MENSKQSRTSEDKDGVDMFSKLPDPILHLILSHLQGTEEVIRTSILSRRWRNLWTSLPSIDIDYSRRLNPHQEFKKNKFEEFVSRVLGNNSLDLDSFRLSCANYYNMSTVKQWIDAAVKRNVKVLDLMFCIGDEYDEIELPNSLMTCDSLEVLRLYLFGRCLHLPYRCKGFSRLRVLELNDMMLFDGGLVTDLLKKCPLLEDLKLKKLVFGEKMEMVDGDFHRSIQISCPKLVFLELTSYIGNFNFTSKGLDSLKKAVINLNGSLPELMRRNICELFAGISHVESLSLNPFTILKCIDASSLPNLKTLELRTTMDDFPMDDLIQTLQQYPRLEALHLIIQDVFSYQRRNSWQSAHLKLDEVEARRILTRNLRRVEFLEFNGENPSLLMARSLLMYGDALEEMVFIWGDKDKYPRKSMETLKKMSKYRKASSTVKLITLLRE</sequence>
<reference evidence="2" key="1">
    <citation type="submission" date="2023-04" db="EMBL/GenBank/DDBJ databases">
        <authorList>
            <person name="Vijverberg K."/>
            <person name="Xiong W."/>
            <person name="Schranz E."/>
        </authorList>
    </citation>
    <scope>NUCLEOTIDE SEQUENCE</scope>
</reference>
<evidence type="ECO:0000259" key="1">
    <source>
        <dbReference type="PROSITE" id="PS50181"/>
    </source>
</evidence>
<dbReference type="InterPro" id="IPR032675">
    <property type="entry name" value="LRR_dom_sf"/>
</dbReference>
<dbReference type="Pfam" id="PF00646">
    <property type="entry name" value="F-box"/>
    <property type="match status" value="1"/>
</dbReference>
<dbReference type="PANTHER" id="PTHR34223:SF51">
    <property type="entry name" value="OS06G0556300 PROTEIN"/>
    <property type="match status" value="1"/>
</dbReference>
<organism evidence="2 3">
    <name type="scientific">Lactuca saligna</name>
    <name type="common">Willowleaf lettuce</name>
    <dbReference type="NCBI Taxonomy" id="75948"/>
    <lineage>
        <taxon>Eukaryota</taxon>
        <taxon>Viridiplantae</taxon>
        <taxon>Streptophyta</taxon>
        <taxon>Embryophyta</taxon>
        <taxon>Tracheophyta</taxon>
        <taxon>Spermatophyta</taxon>
        <taxon>Magnoliopsida</taxon>
        <taxon>eudicotyledons</taxon>
        <taxon>Gunneridae</taxon>
        <taxon>Pentapetalae</taxon>
        <taxon>asterids</taxon>
        <taxon>campanulids</taxon>
        <taxon>Asterales</taxon>
        <taxon>Asteraceae</taxon>
        <taxon>Cichorioideae</taxon>
        <taxon>Cichorieae</taxon>
        <taxon>Lactucinae</taxon>
        <taxon>Lactuca</taxon>
    </lineage>
</organism>
<dbReference type="InterPro" id="IPR001810">
    <property type="entry name" value="F-box_dom"/>
</dbReference>
<name>A0AA35ZHN0_LACSI</name>
<dbReference type="InterPro" id="IPR036047">
    <property type="entry name" value="F-box-like_dom_sf"/>
</dbReference>
<proteinExistence type="predicted"/>
<evidence type="ECO:0000313" key="3">
    <source>
        <dbReference type="Proteomes" id="UP001177003"/>
    </source>
</evidence>
<dbReference type="InterPro" id="IPR053197">
    <property type="entry name" value="F-box_SCFL_complex_component"/>
</dbReference>
<feature type="domain" description="F-box" evidence="1">
    <location>
        <begin position="16"/>
        <end position="67"/>
    </location>
</feature>
<dbReference type="InterPro" id="IPR053781">
    <property type="entry name" value="F-box_AtFBL13-like"/>
</dbReference>
<dbReference type="AlphaFoldDB" id="A0AA35ZHN0"/>
<dbReference type="SUPFAM" id="SSF52047">
    <property type="entry name" value="RNI-like"/>
    <property type="match status" value="1"/>
</dbReference>
<dbReference type="EMBL" id="OX465083">
    <property type="protein sequence ID" value="CAI9292396.1"/>
    <property type="molecule type" value="Genomic_DNA"/>
</dbReference>
<dbReference type="PANTHER" id="PTHR34223">
    <property type="entry name" value="OS11G0201299 PROTEIN"/>
    <property type="match status" value="1"/>
</dbReference>